<proteinExistence type="predicted"/>
<gene>
    <name evidence="1" type="ORF">EYD46_05545</name>
</gene>
<protein>
    <recommendedName>
        <fullName evidence="3">DUF3630 family protein</fullName>
    </recommendedName>
</protein>
<dbReference type="OrthoDB" id="8818984at2"/>
<dbReference type="EMBL" id="SIRS01000002">
    <property type="protein sequence ID" value="TBN17776.1"/>
    <property type="molecule type" value="Genomic_DNA"/>
</dbReference>
<comment type="caution">
    <text evidence="1">The sequence shown here is derived from an EMBL/GenBank/DDBJ whole genome shotgun (WGS) entry which is preliminary data.</text>
</comment>
<keyword evidence="2" id="KW-1185">Reference proteome</keyword>
<dbReference type="AlphaFoldDB" id="A0A4Q9FSE0"/>
<evidence type="ECO:0000313" key="2">
    <source>
        <dbReference type="Proteomes" id="UP000292372"/>
    </source>
</evidence>
<organism evidence="1 2">
    <name type="scientific">Hyunsoonleella pacifica</name>
    <dbReference type="NCBI Taxonomy" id="1080224"/>
    <lineage>
        <taxon>Bacteria</taxon>
        <taxon>Pseudomonadati</taxon>
        <taxon>Bacteroidota</taxon>
        <taxon>Flavobacteriia</taxon>
        <taxon>Flavobacteriales</taxon>
        <taxon>Flavobacteriaceae</taxon>
    </lineage>
</organism>
<sequence>MACEKFIVKEVSKSMVERIIKALLRAGASVKGDNPWDIMLEDKNIVLIADWYESTNTLSIKITRKPFLAPCRVVVNRLKEEIEKSKLQNLEDDIFDFNLNIDA</sequence>
<reference evidence="1 2" key="1">
    <citation type="journal article" date="2015" name="Int. J. Syst. Evol. Microbiol.">
        <title>Hyunsoonleella pacifica sp. nov., isolated from seawater of South Pacific Gyre.</title>
        <authorList>
            <person name="Gao X."/>
            <person name="Zhang Z."/>
            <person name="Dai X."/>
            <person name="Zhang X.H."/>
        </authorList>
    </citation>
    <scope>NUCLEOTIDE SEQUENCE [LARGE SCALE GENOMIC DNA]</scope>
    <source>
        <strain evidence="1 2">SW033</strain>
    </source>
</reference>
<name>A0A4Q9FSE0_9FLAO</name>
<accession>A0A4Q9FSE0</accession>
<dbReference type="RefSeq" id="WP_130936066.1">
    <property type="nucleotide sequence ID" value="NZ_BMEE01000001.1"/>
</dbReference>
<dbReference type="Proteomes" id="UP000292372">
    <property type="component" value="Unassembled WGS sequence"/>
</dbReference>
<evidence type="ECO:0008006" key="3">
    <source>
        <dbReference type="Google" id="ProtNLM"/>
    </source>
</evidence>
<evidence type="ECO:0000313" key="1">
    <source>
        <dbReference type="EMBL" id="TBN17776.1"/>
    </source>
</evidence>